<keyword evidence="3" id="KW-1185">Reference proteome</keyword>
<evidence type="ECO:0000313" key="2">
    <source>
        <dbReference type="EMBL" id="KAK6342127.1"/>
    </source>
</evidence>
<gene>
    <name evidence="2" type="ORF">TWF730_001605</name>
</gene>
<organism evidence="2 3">
    <name type="scientific">Orbilia blumenaviensis</name>
    <dbReference type="NCBI Taxonomy" id="1796055"/>
    <lineage>
        <taxon>Eukaryota</taxon>
        <taxon>Fungi</taxon>
        <taxon>Dikarya</taxon>
        <taxon>Ascomycota</taxon>
        <taxon>Pezizomycotina</taxon>
        <taxon>Orbiliomycetes</taxon>
        <taxon>Orbiliales</taxon>
        <taxon>Orbiliaceae</taxon>
        <taxon>Orbilia</taxon>
    </lineage>
</organism>
<accession>A0AAV9ULI7</accession>
<protein>
    <submittedName>
        <fullName evidence="2">Uncharacterized protein</fullName>
    </submittedName>
</protein>
<evidence type="ECO:0000313" key="3">
    <source>
        <dbReference type="Proteomes" id="UP001373714"/>
    </source>
</evidence>
<proteinExistence type="predicted"/>
<comment type="caution">
    <text evidence="2">The sequence shown here is derived from an EMBL/GenBank/DDBJ whole genome shotgun (WGS) entry which is preliminary data.</text>
</comment>
<sequence length="62" mass="6874">MYVYKGCLQVDRGRGRGRRRERKGDPVRTLDVAMGGYEGDDEGDDGGGGGGVEDWLRERRAN</sequence>
<dbReference type="Proteomes" id="UP001373714">
    <property type="component" value="Unassembled WGS sequence"/>
</dbReference>
<evidence type="ECO:0000256" key="1">
    <source>
        <dbReference type="SAM" id="MobiDB-lite"/>
    </source>
</evidence>
<feature type="region of interest" description="Disordered" evidence="1">
    <location>
        <begin position="14"/>
        <end position="62"/>
    </location>
</feature>
<reference evidence="2 3" key="1">
    <citation type="submission" date="2019-10" db="EMBL/GenBank/DDBJ databases">
        <authorList>
            <person name="Palmer J.M."/>
        </authorList>
    </citation>
    <scope>NUCLEOTIDE SEQUENCE [LARGE SCALE GENOMIC DNA]</scope>
    <source>
        <strain evidence="2 3">TWF730</strain>
    </source>
</reference>
<dbReference type="EMBL" id="JAVHNS010000010">
    <property type="protein sequence ID" value="KAK6342127.1"/>
    <property type="molecule type" value="Genomic_DNA"/>
</dbReference>
<dbReference type="AlphaFoldDB" id="A0AAV9ULI7"/>
<name>A0AAV9ULI7_9PEZI</name>